<dbReference type="InterPro" id="IPR027291">
    <property type="entry name" value="Glyco_hydro_38_N_sf"/>
</dbReference>
<dbReference type="PANTHER" id="PTHR46017">
    <property type="entry name" value="ALPHA-MANNOSIDASE 2C1"/>
    <property type="match status" value="1"/>
</dbReference>
<dbReference type="SUPFAM" id="SSF74650">
    <property type="entry name" value="Galactose mutarotase-like"/>
    <property type="match status" value="1"/>
</dbReference>
<dbReference type="EMBL" id="SNVW01000012">
    <property type="protein sequence ID" value="TDN42420.1"/>
    <property type="molecule type" value="Genomic_DNA"/>
</dbReference>
<accession>A0A4R6DDE0</accession>
<comment type="caution">
    <text evidence="3">The sequence shown here is derived from an EMBL/GenBank/DDBJ whole genome shotgun (WGS) entry which is preliminary data.</text>
</comment>
<dbReference type="OrthoDB" id="237949at2"/>
<evidence type="ECO:0000259" key="2">
    <source>
        <dbReference type="Pfam" id="PF07748"/>
    </source>
</evidence>
<protein>
    <submittedName>
        <fullName evidence="3">Glycosyl hydrolase family 38</fullName>
    </submittedName>
</protein>
<organism evidence="3 4">
    <name type="scientific">Curtobacterium flaccumfaciens</name>
    <dbReference type="NCBI Taxonomy" id="2035"/>
    <lineage>
        <taxon>Bacteria</taxon>
        <taxon>Bacillati</taxon>
        <taxon>Actinomycetota</taxon>
        <taxon>Actinomycetes</taxon>
        <taxon>Micrococcales</taxon>
        <taxon>Microbacteriaceae</taxon>
        <taxon>Curtobacterium</taxon>
    </lineage>
</organism>
<keyword evidence="3" id="KW-0378">Hydrolase</keyword>
<dbReference type="GO" id="GO:0004559">
    <property type="term" value="F:alpha-mannosidase activity"/>
    <property type="evidence" value="ECO:0007669"/>
    <property type="project" value="InterPro"/>
</dbReference>
<evidence type="ECO:0000313" key="4">
    <source>
        <dbReference type="Proteomes" id="UP000295764"/>
    </source>
</evidence>
<dbReference type="InterPro" id="IPR000602">
    <property type="entry name" value="Glyco_hydro_38_N"/>
</dbReference>
<reference evidence="3 4" key="1">
    <citation type="submission" date="2019-03" db="EMBL/GenBank/DDBJ databases">
        <title>Genomic analyses of the natural microbiome of Caenorhabditis elegans.</title>
        <authorList>
            <person name="Samuel B."/>
        </authorList>
    </citation>
    <scope>NUCLEOTIDE SEQUENCE [LARGE SCALE GENOMIC DNA]</scope>
    <source>
        <strain evidence="3 4">JUb65</strain>
    </source>
</reference>
<name>A0A4R6DDE0_9MICO</name>
<dbReference type="RefSeq" id="WP_133520803.1">
    <property type="nucleotide sequence ID" value="NZ_SNVW01000012.1"/>
</dbReference>
<dbReference type="CDD" id="cd10791">
    <property type="entry name" value="GH38N_AMII_like_1"/>
    <property type="match status" value="1"/>
</dbReference>
<dbReference type="Pfam" id="PF07748">
    <property type="entry name" value="Glyco_hydro_38C"/>
    <property type="match status" value="1"/>
</dbReference>
<dbReference type="GO" id="GO:0006013">
    <property type="term" value="P:mannose metabolic process"/>
    <property type="evidence" value="ECO:0007669"/>
    <property type="project" value="InterPro"/>
</dbReference>
<evidence type="ECO:0000259" key="1">
    <source>
        <dbReference type="Pfam" id="PF01074"/>
    </source>
</evidence>
<feature type="domain" description="Glycoside hydrolase family 38 N-terminal" evidence="1">
    <location>
        <begin position="129"/>
        <end position="427"/>
    </location>
</feature>
<dbReference type="Gene3D" id="3.20.110.10">
    <property type="entry name" value="Glycoside hydrolase 38, N terminal domain"/>
    <property type="match status" value="1"/>
</dbReference>
<dbReference type="InterPro" id="IPR011682">
    <property type="entry name" value="Glyco_hydro_38_C"/>
</dbReference>
<dbReference type="PANTHER" id="PTHR46017:SF1">
    <property type="entry name" value="ALPHA-MANNOSIDASE 2C1"/>
    <property type="match status" value="1"/>
</dbReference>
<feature type="domain" description="Glycosyl hydrolase family 38 C-terminal" evidence="2">
    <location>
        <begin position="663"/>
        <end position="820"/>
    </location>
</feature>
<dbReference type="GO" id="GO:0030246">
    <property type="term" value="F:carbohydrate binding"/>
    <property type="evidence" value="ECO:0007669"/>
    <property type="project" value="InterPro"/>
</dbReference>
<dbReference type="Proteomes" id="UP000295764">
    <property type="component" value="Unassembled WGS sequence"/>
</dbReference>
<dbReference type="InterPro" id="IPR011330">
    <property type="entry name" value="Glyco_hydro/deAcase_b/a-brl"/>
</dbReference>
<dbReference type="GO" id="GO:0009313">
    <property type="term" value="P:oligosaccharide catabolic process"/>
    <property type="evidence" value="ECO:0007669"/>
    <property type="project" value="TreeGrafter"/>
</dbReference>
<dbReference type="AlphaFoldDB" id="A0A4R6DDE0"/>
<dbReference type="Pfam" id="PF01074">
    <property type="entry name" value="Glyco_hydro_38N"/>
    <property type="match status" value="1"/>
</dbReference>
<sequence length="1038" mass="112117">MTEPALVSAQPWSHLEARDGLLDRATVATGSIGGVRVRVLPEPLQTERDGTTVQAVRLLVDGRLPAPEAATLTGPAGELVVGSAPAPDDTSVRLLVRAVTEPTEVSLALPDLGDESISFVLLPQRQWSVHVVHHSHFDFGYTDPQTTVISSQRSYLDSAVELAAATSERPDAARFRWNVEALWAFADWERHRPAAKVAEFVRLVQQGSIGLSAMPYNLHTDTCSTEELHELLREARRIREQYGIDFTTAMQTDVPGQVAGLPDALQEVGVRYLAVAHNWAGRSMPHQNGALDLPRLFRWRTPAGNSVVVWMTDSPHGLAYMEGPMVGLTESYEVAETYLPAYLTALATRGYPFPPGVFGAHGETAEGRPGYPWEVLHLRTQGFMGDNGPARLHLSEVVRRWNETWTSPTLRVSTNEDFFAEAEARHGDELVTVEGDWGDWWVEGVGSAAVPLALAREAQATVSDARSFSQAAAWLGGQAVPTERADADAAYDAISMFNEHTWGASNSWTHGDEGYDSGERQWQWKVAQALTGHQRGRDLEEHALVYLADTVATPDDALAAIVVANASGATRTGAVRFLLKESTVPLDAHVAVRDGRTGERLDPVLEPQSNSLHRESGRWVTVQLRDVPAFGFVRIDVLHADQGAVVPRTHDALTTPAADLFTLENEYLRVVVDPQTSTIRSVVELATGREVVEQHAPAGFNGYVYDEYGSSGAGVNHLSNKLWSSDRLELLASRTTGGPAVLVERVSDAVEERLVYRFAAAGVDSVTVTLRLRHGEPRLRIENRLEKPVTRTKESAFFAFPFAAAEPVVRYEVSGGVTGDGLAHVPGAPQHMRAIRNWVSVQDADDAVVWVTKDAPLVHPGTISLPYAPFPASTSPARAATVYSWLHNNVWDTNFPIEQGFTATFEYAIGVRSHPAEPVEAVAVQTTADLVRPLSAVPASGSGGAGVASAELLTISDPRVRLVSVVAGDDDGTSVVRLQSFADVPVDVELAFGAPVATAVRTTYLGDATGVPITLDASVARTTLAPFEAAAVSIVTTV</sequence>
<proteinExistence type="predicted"/>
<dbReference type="SUPFAM" id="SSF88713">
    <property type="entry name" value="Glycoside hydrolase/deacetylase"/>
    <property type="match status" value="1"/>
</dbReference>
<gene>
    <name evidence="3" type="ORF">EDF64_11263</name>
</gene>
<dbReference type="InterPro" id="IPR011013">
    <property type="entry name" value="Gal_mutarotase_sf_dom"/>
</dbReference>
<evidence type="ECO:0000313" key="3">
    <source>
        <dbReference type="EMBL" id="TDN42420.1"/>
    </source>
</evidence>